<evidence type="ECO:0000313" key="2">
    <source>
        <dbReference type="Proteomes" id="UP000198921"/>
    </source>
</evidence>
<sequence length="178" mass="19845">MLVAVDGPGRRGKTTLADRLATRMPGPVLRVSIDDFLAPREVRYARGELSPEGYYRDSCDLPALVADRLRPVASGAASLGGLPVPERAVLVTDGVFLHRPELRSRWHLAVYLHVPEEETLRRAAVRDRALMGAEVERRYRVRYLPGQALYRREVDPAATADVVVDNTDPAAPVVLRWR</sequence>
<dbReference type="GO" id="GO:0016301">
    <property type="term" value="F:kinase activity"/>
    <property type="evidence" value="ECO:0007669"/>
    <property type="project" value="UniProtKB-KW"/>
</dbReference>
<dbReference type="AlphaFoldDB" id="A0A1H3I5P7"/>
<keyword evidence="1" id="KW-0808">Transferase</keyword>
<dbReference type="STRING" id="1137993.SAMN05660209_02393"/>
<name>A0A1H3I5P7_9ACTN</name>
<organism evidence="1 2">
    <name type="scientific">Geodermatophilus africanus</name>
    <dbReference type="NCBI Taxonomy" id="1137993"/>
    <lineage>
        <taxon>Bacteria</taxon>
        <taxon>Bacillati</taxon>
        <taxon>Actinomycetota</taxon>
        <taxon>Actinomycetes</taxon>
        <taxon>Geodermatophilales</taxon>
        <taxon>Geodermatophilaceae</taxon>
        <taxon>Geodermatophilus</taxon>
    </lineage>
</organism>
<accession>A0A1H3I5P7</accession>
<reference evidence="2" key="1">
    <citation type="submission" date="2016-10" db="EMBL/GenBank/DDBJ databases">
        <authorList>
            <person name="Varghese N."/>
            <person name="Submissions S."/>
        </authorList>
    </citation>
    <scope>NUCLEOTIDE SEQUENCE [LARGE SCALE GENOMIC DNA]</scope>
    <source>
        <strain evidence="2">DSM 45422</strain>
    </source>
</reference>
<dbReference type="Gene3D" id="3.40.50.300">
    <property type="entry name" value="P-loop containing nucleotide triphosphate hydrolases"/>
    <property type="match status" value="1"/>
</dbReference>
<dbReference type="EMBL" id="FNOT01000005">
    <property type="protein sequence ID" value="SDY22509.1"/>
    <property type="molecule type" value="Genomic_DNA"/>
</dbReference>
<gene>
    <name evidence="1" type="ORF">SAMN05660209_02393</name>
</gene>
<proteinExistence type="predicted"/>
<keyword evidence="2" id="KW-1185">Reference proteome</keyword>
<evidence type="ECO:0000313" key="1">
    <source>
        <dbReference type="EMBL" id="SDY22509.1"/>
    </source>
</evidence>
<dbReference type="InterPro" id="IPR027417">
    <property type="entry name" value="P-loop_NTPase"/>
</dbReference>
<dbReference type="SUPFAM" id="SSF52540">
    <property type="entry name" value="P-loop containing nucleoside triphosphate hydrolases"/>
    <property type="match status" value="1"/>
</dbReference>
<keyword evidence="1" id="KW-0418">Kinase</keyword>
<dbReference type="RefSeq" id="WP_211517090.1">
    <property type="nucleotide sequence ID" value="NZ_FNOT01000005.1"/>
</dbReference>
<dbReference type="Proteomes" id="UP000198921">
    <property type="component" value="Unassembled WGS sequence"/>
</dbReference>
<protein>
    <submittedName>
        <fullName evidence="1">Uridine kinase</fullName>
    </submittedName>
</protein>